<dbReference type="Pfam" id="PF00583">
    <property type="entry name" value="Acetyltransf_1"/>
    <property type="match status" value="1"/>
</dbReference>
<keyword evidence="2" id="KW-0808">Transferase</keyword>
<feature type="domain" description="N-acetyltransferase" evidence="1">
    <location>
        <begin position="5"/>
        <end position="142"/>
    </location>
</feature>
<dbReference type="PROSITE" id="PS51186">
    <property type="entry name" value="GNAT"/>
    <property type="match status" value="1"/>
</dbReference>
<keyword evidence="2" id="KW-0012">Acyltransferase</keyword>
<keyword evidence="3" id="KW-1185">Reference proteome</keyword>
<evidence type="ECO:0000313" key="2">
    <source>
        <dbReference type="EMBL" id="MFC0394796.1"/>
    </source>
</evidence>
<dbReference type="GO" id="GO:0016746">
    <property type="term" value="F:acyltransferase activity"/>
    <property type="evidence" value="ECO:0007669"/>
    <property type="project" value="UniProtKB-KW"/>
</dbReference>
<dbReference type="InterPro" id="IPR016181">
    <property type="entry name" value="Acyl_CoA_acyltransferase"/>
</dbReference>
<dbReference type="EC" id="2.3.1.-" evidence="2"/>
<protein>
    <submittedName>
        <fullName evidence="2">GNAT family N-acetyltransferase</fullName>
        <ecNumber evidence="2">2.3.1.-</ecNumber>
    </submittedName>
</protein>
<dbReference type="EMBL" id="JBHLVF010000041">
    <property type="protein sequence ID" value="MFC0394796.1"/>
    <property type="molecule type" value="Genomic_DNA"/>
</dbReference>
<reference evidence="2 3" key="1">
    <citation type="submission" date="2024-09" db="EMBL/GenBank/DDBJ databases">
        <authorList>
            <person name="Sun Q."/>
            <person name="Mori K."/>
        </authorList>
    </citation>
    <scope>NUCLEOTIDE SEQUENCE [LARGE SCALE GENOMIC DNA]</scope>
    <source>
        <strain evidence="2 3">CCM 4839</strain>
    </source>
</reference>
<dbReference type="RefSeq" id="WP_204815963.1">
    <property type="nucleotide sequence ID" value="NZ_JANHOF010000001.1"/>
</dbReference>
<accession>A0ABV6JG65</accession>
<sequence length="144" mass="16523">MSTNSSIGRSSHEESSFVRNKLIEYNAKHVPDDLKSNYEEINLVIKSNDGVIIGGLNSVFCWNWIEVDILWVDETCRGMNYGSKLLHEIEEIARAKKCTFIKLNTFSFQAPAFYIKQGYQVIGTIENAPRGCTHYYYKKDIQGE</sequence>
<proteinExistence type="predicted"/>
<dbReference type="InterPro" id="IPR000182">
    <property type="entry name" value="GNAT_dom"/>
</dbReference>
<gene>
    <name evidence="2" type="ORF">ACFFJ8_25965</name>
</gene>
<dbReference type="Proteomes" id="UP001589818">
    <property type="component" value="Unassembled WGS sequence"/>
</dbReference>
<dbReference type="CDD" id="cd04301">
    <property type="entry name" value="NAT_SF"/>
    <property type="match status" value="1"/>
</dbReference>
<dbReference type="SUPFAM" id="SSF55729">
    <property type="entry name" value="Acyl-CoA N-acyltransferases (Nat)"/>
    <property type="match status" value="1"/>
</dbReference>
<comment type="caution">
    <text evidence="2">The sequence shown here is derived from an EMBL/GenBank/DDBJ whole genome shotgun (WGS) entry which is preliminary data.</text>
</comment>
<dbReference type="Gene3D" id="3.40.630.30">
    <property type="match status" value="1"/>
</dbReference>
<evidence type="ECO:0000259" key="1">
    <source>
        <dbReference type="PROSITE" id="PS51186"/>
    </source>
</evidence>
<organism evidence="2 3">
    <name type="scientific">Paenibacillus mendelii</name>
    <dbReference type="NCBI Taxonomy" id="206163"/>
    <lineage>
        <taxon>Bacteria</taxon>
        <taxon>Bacillati</taxon>
        <taxon>Bacillota</taxon>
        <taxon>Bacilli</taxon>
        <taxon>Bacillales</taxon>
        <taxon>Paenibacillaceae</taxon>
        <taxon>Paenibacillus</taxon>
    </lineage>
</organism>
<name>A0ABV6JG65_9BACL</name>
<evidence type="ECO:0000313" key="3">
    <source>
        <dbReference type="Proteomes" id="UP001589818"/>
    </source>
</evidence>